<evidence type="ECO:0000313" key="2">
    <source>
        <dbReference type="Proteomes" id="UP000255061"/>
    </source>
</evidence>
<proteinExistence type="predicted"/>
<gene>
    <name evidence="1" type="ORF">NCTC10736_03893</name>
</gene>
<organism evidence="1 2">
    <name type="scientific">Shewanella morhuae</name>
    <dbReference type="NCBI Taxonomy" id="365591"/>
    <lineage>
        <taxon>Bacteria</taxon>
        <taxon>Pseudomonadati</taxon>
        <taxon>Pseudomonadota</taxon>
        <taxon>Gammaproteobacteria</taxon>
        <taxon>Alteromonadales</taxon>
        <taxon>Shewanellaceae</taxon>
        <taxon>Shewanella</taxon>
    </lineage>
</organism>
<reference evidence="1 2" key="1">
    <citation type="submission" date="2018-06" db="EMBL/GenBank/DDBJ databases">
        <authorList>
            <consortium name="Pathogen Informatics"/>
            <person name="Doyle S."/>
        </authorList>
    </citation>
    <scope>NUCLEOTIDE SEQUENCE [LARGE SCALE GENOMIC DNA]</scope>
    <source>
        <strain evidence="1 2">NCTC10736</strain>
    </source>
</reference>
<dbReference type="Proteomes" id="UP000255061">
    <property type="component" value="Unassembled WGS sequence"/>
</dbReference>
<protein>
    <submittedName>
        <fullName evidence="1">Uncharacterized protein</fullName>
    </submittedName>
</protein>
<accession>A0A380BWV7</accession>
<dbReference type="EMBL" id="UGYV01000004">
    <property type="protein sequence ID" value="SUJ07958.1"/>
    <property type="molecule type" value="Genomic_DNA"/>
</dbReference>
<dbReference type="RefSeq" id="WP_115407226.1">
    <property type="nucleotide sequence ID" value="NZ_UGYV01000004.1"/>
</dbReference>
<sequence length="180" mass="20635">MIKAIAIYSKILQESEQHGWPLNHRGDLESDEILLKRAEMENPNRQYIWILRDNGTCLIPLYEGIDPVHVENWSEGIFYHAVEDKLNSIPKEMAISLIKEPPFSLKSCTSLPILVDKMDRLLGSPWSQNEIFSLNNDSTNAASWESWKKAFNESGNQLMVDFIADVQRHAATLQKLRLIA</sequence>
<name>A0A380BWV7_9GAMM</name>
<dbReference type="AlphaFoldDB" id="A0A380BWV7"/>
<evidence type="ECO:0000313" key="1">
    <source>
        <dbReference type="EMBL" id="SUJ07958.1"/>
    </source>
</evidence>